<reference evidence="7" key="1">
    <citation type="submission" date="2019-04" db="EMBL/GenBank/DDBJ databases">
        <authorList>
            <person name="Alioto T."/>
            <person name="Alioto T."/>
        </authorList>
    </citation>
    <scope>NUCLEOTIDE SEQUENCE [LARGE SCALE GENOMIC DNA]</scope>
</reference>
<proteinExistence type="predicted"/>
<dbReference type="Gene3D" id="2.60.120.290">
    <property type="entry name" value="Spermadhesin, CUB domain"/>
    <property type="match status" value="8"/>
</dbReference>
<dbReference type="FunFam" id="2.60.120.290:FF:000047">
    <property type="entry name" value="Cubilin"/>
    <property type="match status" value="1"/>
</dbReference>
<keyword evidence="2" id="KW-0677">Repeat</keyword>
<evidence type="ECO:0000256" key="2">
    <source>
        <dbReference type="ARBA" id="ARBA00022737"/>
    </source>
</evidence>
<protein>
    <recommendedName>
        <fullName evidence="6">CUB domain-containing protein</fullName>
    </recommendedName>
</protein>
<feature type="domain" description="CUB" evidence="6">
    <location>
        <begin position="835"/>
        <end position="947"/>
    </location>
</feature>
<keyword evidence="1" id="KW-0732">Signal</keyword>
<sequence>MQREEITSLKPAATDCGGIQTGESGVISSPNYPDSYDQFTHCSWLLEAPPGHTITLTFSSFDVERHVACAWDSVTVRNGGSPGSPIIGQYCGESNPETIQSGSNQLVVIFNSDHSVQKGGFYATWSTQTLGCGGIFHSDNGTISSPHWPQDFPENSRCSWTVITHESKHWEISFDRNFRIPSSDGQCQNSFVKVWTGTEETNNALLATNCGNMAPSTIITPTNAFRAVFQSQEEPAQGFSASFISRCGRNFTGPTGDIISPNFPKQYDNNMNCTYVIEDNSQSLIVLTFVSFHLEARSAITGSCENDGLHIVRGHSLFSTPVATVCGDETLDPITLKGPVLLNFYSNAHTPDLGFKLSYRKTSCGGTFNSFGVIRSPSYLNSDYPNNLYCVYNITVRNDRVVLLKFGDFNVALSTFCSHDYLAVYDGSNMSDPLLGKFCGSKLPPTVKSSNNSMVLVFKTDSVQTARGWNAIFRETLGPQQGCGGYLTVSNSTFVSPDSDSNGKYDRDLSCTWLIIAPVNKLIQLTFNTFALEAMTNSQQCLYDYVKLYDGESENDRLAGTFCGSTIPAPFISSSNFLTVHFVSDLTLEREGFNATYTFVDMPCGGTYNANWTPQNTSSPYLSNQSVPLSTCTWVIEAPPHQQVKITVWALQLHSQDCAQNYLEVQDLPEGDGRVHFCGRNISALPEFYSSTRTAMVVFKSEVLNSNSRVSFTYQIADCNRQYNRAFGNLKSPGWPENYNDNLDCTIILTAPQNHAISLFFHSFDIEDSSNCAHDFLEVRNGSSSSSPLLGKYCGTLQPNPIFSQNNELYLRFKSNNIISSHGYEIIWASSPSGCGGTLYGDSGSFTSPGYPSTYPNNTHCEWTLIAPAGRPVTVSFYFISIDDPGDCIQNYLILYNGPNATSPSSGPYCGADTNIAPFVASSNQVFIKFHAEYAVYPSAFRLTWDS</sequence>
<comment type="caution">
    <text evidence="7">The sequence shown here is derived from an EMBL/GenBank/DDBJ whole genome shotgun (WGS) entry which is preliminary data.</text>
</comment>
<dbReference type="SUPFAM" id="SSF49854">
    <property type="entry name" value="Spermadhesin, CUB domain"/>
    <property type="match status" value="8"/>
</dbReference>
<dbReference type="PROSITE" id="PS01180">
    <property type="entry name" value="CUB"/>
    <property type="match status" value="8"/>
</dbReference>
<evidence type="ECO:0000313" key="7">
    <source>
        <dbReference type="EMBL" id="VTJ70898.1"/>
    </source>
</evidence>
<dbReference type="CDD" id="cd00041">
    <property type="entry name" value="CUB"/>
    <property type="match status" value="8"/>
</dbReference>
<dbReference type="FunFam" id="2.60.120.290:FF:000062">
    <property type="entry name" value="Cubilin"/>
    <property type="match status" value="1"/>
</dbReference>
<dbReference type="PANTHER" id="PTHR24251">
    <property type="entry name" value="OVOCHYMASE-RELATED"/>
    <property type="match status" value="1"/>
</dbReference>
<dbReference type="FunFam" id="2.60.120.290:FF:000005">
    <property type="entry name" value="Procollagen C-endopeptidase enhancer 1"/>
    <property type="match status" value="1"/>
</dbReference>
<evidence type="ECO:0000256" key="4">
    <source>
        <dbReference type="ARBA" id="ARBA00023180"/>
    </source>
</evidence>
<feature type="domain" description="CUB" evidence="6">
    <location>
        <begin position="483"/>
        <end position="600"/>
    </location>
</feature>
<dbReference type="FunFam" id="2.60.120.290:FF:000013">
    <property type="entry name" value="Membrane frizzled-related protein"/>
    <property type="match status" value="3"/>
</dbReference>
<dbReference type="InterPro" id="IPR035914">
    <property type="entry name" value="Sperma_CUB_dom_sf"/>
</dbReference>
<dbReference type="Pfam" id="PF00431">
    <property type="entry name" value="CUB"/>
    <property type="match status" value="8"/>
</dbReference>
<keyword evidence="8" id="KW-1185">Reference proteome</keyword>
<name>A0A5E4BMR1_MARMO</name>
<dbReference type="InterPro" id="IPR000859">
    <property type="entry name" value="CUB_dom"/>
</dbReference>
<keyword evidence="3" id="KW-1015">Disulfide bond</keyword>
<accession>A0A5E4BMR1</accession>
<gene>
    <name evidence="7" type="ORF">MONAX_5E040543</name>
</gene>
<evidence type="ECO:0000313" key="8">
    <source>
        <dbReference type="Proteomes" id="UP000335636"/>
    </source>
</evidence>
<dbReference type="AlphaFoldDB" id="A0A5E4BMR1"/>
<dbReference type="Proteomes" id="UP000335636">
    <property type="component" value="Unassembled WGS sequence"/>
</dbReference>
<dbReference type="FunFam" id="2.60.120.290:FF:000018">
    <property type="entry name" value="cubilin"/>
    <property type="match status" value="1"/>
</dbReference>
<evidence type="ECO:0000259" key="6">
    <source>
        <dbReference type="PROSITE" id="PS01180"/>
    </source>
</evidence>
<dbReference type="PANTHER" id="PTHR24251:SF45">
    <property type="entry name" value="METALLOENDOPEPTIDASE"/>
    <property type="match status" value="1"/>
</dbReference>
<evidence type="ECO:0000256" key="3">
    <source>
        <dbReference type="ARBA" id="ARBA00023157"/>
    </source>
</evidence>
<evidence type="ECO:0000256" key="5">
    <source>
        <dbReference type="PROSITE-ProRule" id="PRU00059"/>
    </source>
</evidence>
<keyword evidence="4" id="KW-0325">Glycoprotein</keyword>
<feature type="domain" description="CUB" evidence="6">
    <location>
        <begin position="604"/>
        <end position="719"/>
    </location>
</feature>
<dbReference type="SMART" id="SM00042">
    <property type="entry name" value="CUB"/>
    <property type="match status" value="8"/>
</dbReference>
<dbReference type="FunFam" id="2.60.120.290:FF:000003">
    <property type="entry name" value="Neuropilin"/>
    <property type="match status" value="1"/>
</dbReference>
<organism evidence="7 8">
    <name type="scientific">Marmota monax</name>
    <name type="common">Woodchuck</name>
    <dbReference type="NCBI Taxonomy" id="9995"/>
    <lineage>
        <taxon>Eukaryota</taxon>
        <taxon>Metazoa</taxon>
        <taxon>Chordata</taxon>
        <taxon>Craniata</taxon>
        <taxon>Vertebrata</taxon>
        <taxon>Euteleostomi</taxon>
        <taxon>Mammalia</taxon>
        <taxon>Eutheria</taxon>
        <taxon>Euarchontoglires</taxon>
        <taxon>Glires</taxon>
        <taxon>Rodentia</taxon>
        <taxon>Sciuromorpha</taxon>
        <taxon>Sciuridae</taxon>
        <taxon>Xerinae</taxon>
        <taxon>Marmotini</taxon>
        <taxon>Marmota</taxon>
    </lineage>
</organism>
<feature type="domain" description="CUB" evidence="6">
    <location>
        <begin position="719"/>
        <end position="831"/>
    </location>
</feature>
<feature type="domain" description="CUB" evidence="6">
    <location>
        <begin position="132"/>
        <end position="246"/>
    </location>
</feature>
<evidence type="ECO:0000256" key="1">
    <source>
        <dbReference type="ARBA" id="ARBA00022729"/>
    </source>
</evidence>
<dbReference type="EMBL" id="CABDUW010000530">
    <property type="protein sequence ID" value="VTJ70898.1"/>
    <property type="molecule type" value="Genomic_DNA"/>
</dbReference>
<feature type="domain" description="CUB" evidence="6">
    <location>
        <begin position="16"/>
        <end position="128"/>
    </location>
</feature>
<feature type="domain" description="CUB" evidence="6">
    <location>
        <begin position="247"/>
        <end position="362"/>
    </location>
</feature>
<feature type="domain" description="CUB" evidence="6">
    <location>
        <begin position="364"/>
        <end position="476"/>
    </location>
</feature>
<comment type="caution">
    <text evidence="5">Lacks conserved residue(s) required for the propagation of feature annotation.</text>
</comment>